<evidence type="ECO:0000259" key="4">
    <source>
        <dbReference type="SMART" id="SM00331"/>
    </source>
</evidence>
<accession>A0A7I7R0Q6</accession>
<evidence type="ECO:0000313" key="6">
    <source>
        <dbReference type="Proteomes" id="UP000467193"/>
    </source>
</evidence>
<gene>
    <name evidence="5" type="ORF">MSEDJ_57760</name>
</gene>
<organism evidence="5 6">
    <name type="scientific">Mycolicibacterium sediminis</name>
    <dbReference type="NCBI Taxonomy" id="1286180"/>
    <lineage>
        <taxon>Bacteria</taxon>
        <taxon>Bacillati</taxon>
        <taxon>Actinomycetota</taxon>
        <taxon>Actinomycetes</taxon>
        <taxon>Mycobacteriales</taxon>
        <taxon>Mycobacteriaceae</taxon>
        <taxon>Mycolicibacterium</taxon>
    </lineage>
</organism>
<reference evidence="5 6" key="1">
    <citation type="journal article" date="2019" name="Emerg. Microbes Infect.">
        <title>Comprehensive subspecies identification of 175 nontuberculous mycobacteria species based on 7547 genomic profiles.</title>
        <authorList>
            <person name="Matsumoto Y."/>
            <person name="Kinjo T."/>
            <person name="Motooka D."/>
            <person name="Nabeya D."/>
            <person name="Jung N."/>
            <person name="Uechi K."/>
            <person name="Horii T."/>
            <person name="Iida T."/>
            <person name="Fujita J."/>
            <person name="Nakamura S."/>
        </authorList>
    </citation>
    <scope>NUCLEOTIDE SEQUENCE [LARGE SCALE GENOMIC DNA]</scope>
    <source>
        <strain evidence="5 6">JCM 17899</strain>
    </source>
</reference>
<dbReference type="InterPro" id="IPR001932">
    <property type="entry name" value="PPM-type_phosphatase-like_dom"/>
</dbReference>
<dbReference type="Proteomes" id="UP000467193">
    <property type="component" value="Chromosome"/>
</dbReference>
<dbReference type="Pfam" id="PF07228">
    <property type="entry name" value="SpoIIE"/>
    <property type="match status" value="1"/>
</dbReference>
<keyword evidence="1" id="KW-0378">Hydrolase</keyword>
<dbReference type="RefSeq" id="WP_163801127.1">
    <property type="nucleotide sequence ID" value="NZ_AP022588.1"/>
</dbReference>
<dbReference type="Gene3D" id="3.60.40.10">
    <property type="entry name" value="PPM-type phosphatase domain"/>
    <property type="match status" value="1"/>
</dbReference>
<evidence type="ECO:0000313" key="5">
    <source>
        <dbReference type="EMBL" id="BBY31680.1"/>
    </source>
</evidence>
<dbReference type="InterPro" id="IPR052016">
    <property type="entry name" value="Bact_Sigma-Reg"/>
</dbReference>
<proteinExistence type="predicted"/>
<feature type="domain" description="PPM-type phosphatase" evidence="4">
    <location>
        <begin position="226"/>
        <end position="444"/>
    </location>
</feature>
<dbReference type="Pfam" id="PF13185">
    <property type="entry name" value="GAF_2"/>
    <property type="match status" value="1"/>
</dbReference>
<dbReference type="EMBL" id="AP022588">
    <property type="protein sequence ID" value="BBY31680.1"/>
    <property type="molecule type" value="Genomic_DNA"/>
</dbReference>
<dbReference type="InterPro" id="IPR036457">
    <property type="entry name" value="PPM-type-like_dom_sf"/>
</dbReference>
<evidence type="ECO:0000259" key="3">
    <source>
        <dbReference type="SMART" id="SM00065"/>
    </source>
</evidence>
<dbReference type="SUPFAM" id="SSF81606">
    <property type="entry name" value="PP2C-like"/>
    <property type="match status" value="1"/>
</dbReference>
<dbReference type="SMART" id="SM00065">
    <property type="entry name" value="GAF"/>
    <property type="match status" value="1"/>
</dbReference>
<feature type="region of interest" description="Disordered" evidence="2">
    <location>
        <begin position="1"/>
        <end position="29"/>
    </location>
</feature>
<protein>
    <recommendedName>
        <fullName evidence="7">Serine/threonine protein phosphatase</fullName>
    </recommendedName>
</protein>
<keyword evidence="6" id="KW-1185">Reference proteome</keyword>
<dbReference type="PANTHER" id="PTHR43156">
    <property type="entry name" value="STAGE II SPORULATION PROTEIN E-RELATED"/>
    <property type="match status" value="1"/>
</dbReference>
<dbReference type="PANTHER" id="PTHR43156:SF2">
    <property type="entry name" value="STAGE II SPORULATION PROTEIN E"/>
    <property type="match status" value="1"/>
</dbReference>
<dbReference type="InterPro" id="IPR003018">
    <property type="entry name" value="GAF"/>
</dbReference>
<dbReference type="KEGG" id="msei:MSEDJ_57760"/>
<dbReference type="GO" id="GO:0016791">
    <property type="term" value="F:phosphatase activity"/>
    <property type="evidence" value="ECO:0007669"/>
    <property type="project" value="TreeGrafter"/>
</dbReference>
<sequence>MLEQRTVTGLAGETRPARDARAPEVPTETPFDRSELIEQITLGMAGSLNPRRTALRLLTLVTPRLADWAVVLTPDSATGGLLAVGGADAGFSDVVSRSQVHDQGLGRVLRTGRTELLHVAVETLTGSTENDALATMIPHAKLVAEAAALRPADVVGVGLTARGATVGALILVKGRGRGFDDDDVAFIERVAERAALALDSARLYEESARIASVLQRSLRPPQLPELAGMPLAALYRPAAEHLDIGGDFYDVQILGDDCLLTLGDVSGKGVEAAAVTGRTRQSIRTAAHFDRRPAALLGALNTVLYESGTDKFVTMLCARLTPRADGGIDAEVASAGHPQPLVLRADGRVEQVAVTGTAIGMIAAVDYASCPVHLADGDTMLMFTDGIDEAFGADGIYGADRLLALLPAYAGAAPDIICDAVERNVIEYLDGRPHDDMAVLAVACRKT</sequence>
<evidence type="ECO:0008006" key="7">
    <source>
        <dbReference type="Google" id="ProtNLM"/>
    </source>
</evidence>
<evidence type="ECO:0000256" key="1">
    <source>
        <dbReference type="ARBA" id="ARBA00022801"/>
    </source>
</evidence>
<dbReference type="SUPFAM" id="SSF55781">
    <property type="entry name" value="GAF domain-like"/>
    <property type="match status" value="1"/>
</dbReference>
<name>A0A7I7R0Q6_9MYCO</name>
<dbReference type="Gene3D" id="3.30.450.40">
    <property type="match status" value="1"/>
</dbReference>
<dbReference type="SMART" id="SM00331">
    <property type="entry name" value="PP2C_SIG"/>
    <property type="match status" value="1"/>
</dbReference>
<dbReference type="InterPro" id="IPR029016">
    <property type="entry name" value="GAF-like_dom_sf"/>
</dbReference>
<evidence type="ECO:0000256" key="2">
    <source>
        <dbReference type="SAM" id="MobiDB-lite"/>
    </source>
</evidence>
<feature type="domain" description="GAF" evidence="3">
    <location>
        <begin position="32"/>
        <end position="208"/>
    </location>
</feature>
<dbReference type="AlphaFoldDB" id="A0A7I7R0Q6"/>